<evidence type="ECO:0000256" key="1">
    <source>
        <dbReference type="SAM" id="MobiDB-lite"/>
    </source>
</evidence>
<organism evidence="2 3">
    <name type="scientific">Ophiobolus disseminans</name>
    <dbReference type="NCBI Taxonomy" id="1469910"/>
    <lineage>
        <taxon>Eukaryota</taxon>
        <taxon>Fungi</taxon>
        <taxon>Dikarya</taxon>
        <taxon>Ascomycota</taxon>
        <taxon>Pezizomycotina</taxon>
        <taxon>Dothideomycetes</taxon>
        <taxon>Pleosporomycetidae</taxon>
        <taxon>Pleosporales</taxon>
        <taxon>Pleosporineae</taxon>
        <taxon>Phaeosphaeriaceae</taxon>
        <taxon>Ophiobolus</taxon>
    </lineage>
</organism>
<evidence type="ECO:0000313" key="3">
    <source>
        <dbReference type="Proteomes" id="UP000799424"/>
    </source>
</evidence>
<reference evidence="2" key="1">
    <citation type="journal article" date="2020" name="Stud. Mycol.">
        <title>101 Dothideomycetes genomes: a test case for predicting lifestyles and emergence of pathogens.</title>
        <authorList>
            <person name="Haridas S."/>
            <person name="Albert R."/>
            <person name="Binder M."/>
            <person name="Bloem J."/>
            <person name="Labutti K."/>
            <person name="Salamov A."/>
            <person name="Andreopoulos B."/>
            <person name="Baker S."/>
            <person name="Barry K."/>
            <person name="Bills G."/>
            <person name="Bluhm B."/>
            <person name="Cannon C."/>
            <person name="Castanera R."/>
            <person name="Culley D."/>
            <person name="Daum C."/>
            <person name="Ezra D."/>
            <person name="Gonzalez J."/>
            <person name="Henrissat B."/>
            <person name="Kuo A."/>
            <person name="Liang C."/>
            <person name="Lipzen A."/>
            <person name="Lutzoni F."/>
            <person name="Magnuson J."/>
            <person name="Mondo S."/>
            <person name="Nolan M."/>
            <person name="Ohm R."/>
            <person name="Pangilinan J."/>
            <person name="Park H.-J."/>
            <person name="Ramirez L."/>
            <person name="Alfaro M."/>
            <person name="Sun H."/>
            <person name="Tritt A."/>
            <person name="Yoshinaga Y."/>
            <person name="Zwiers L.-H."/>
            <person name="Turgeon B."/>
            <person name="Goodwin S."/>
            <person name="Spatafora J."/>
            <person name="Crous P."/>
            <person name="Grigoriev I."/>
        </authorList>
    </citation>
    <scope>NUCLEOTIDE SEQUENCE</scope>
    <source>
        <strain evidence="2">CBS 113818</strain>
    </source>
</reference>
<dbReference type="EMBL" id="MU006227">
    <property type="protein sequence ID" value="KAF2825574.1"/>
    <property type="molecule type" value="Genomic_DNA"/>
</dbReference>
<feature type="compositionally biased region" description="Polar residues" evidence="1">
    <location>
        <begin position="38"/>
        <end position="49"/>
    </location>
</feature>
<keyword evidence="3" id="KW-1185">Reference proteome</keyword>
<protein>
    <submittedName>
        <fullName evidence="2">Uncharacterized protein</fullName>
    </submittedName>
</protein>
<evidence type="ECO:0000313" key="2">
    <source>
        <dbReference type="EMBL" id="KAF2825574.1"/>
    </source>
</evidence>
<dbReference type="AlphaFoldDB" id="A0A6A6ZYI5"/>
<proteinExistence type="predicted"/>
<gene>
    <name evidence="2" type="ORF">CC86DRAFT_417931</name>
</gene>
<name>A0A6A6ZYI5_9PLEO</name>
<feature type="region of interest" description="Disordered" evidence="1">
    <location>
        <begin position="38"/>
        <end position="57"/>
    </location>
</feature>
<dbReference type="Proteomes" id="UP000799424">
    <property type="component" value="Unassembled WGS sequence"/>
</dbReference>
<sequence>MESEINQLLPAAQLDHSSNAHHMIVTCTSPIGWKGTSRLQPTICPSRSPSQHDHEGSPARRWKTITWLFHLKETTLDFALHMSPHPQMTGRRGFLWHYIHFFISIMMSHASIISRFTNAGTHRQNHHDAATDATSAPSKIQHGAPGDATAPDYALHAHDWFSTMSSKMNAGDAEDLWPTLDKFEAYVKARIPEPMAGAISNGSLSGSCQLHAS</sequence>
<feature type="region of interest" description="Disordered" evidence="1">
    <location>
        <begin position="123"/>
        <end position="148"/>
    </location>
</feature>
<accession>A0A6A6ZYI5</accession>